<organism evidence="1">
    <name type="scientific">Phage sp. ctGns7</name>
    <dbReference type="NCBI Taxonomy" id="2828003"/>
    <lineage>
        <taxon>Viruses</taxon>
    </lineage>
</organism>
<name>A0A8S5S989_9VIRU</name>
<evidence type="ECO:0000313" key="1">
    <source>
        <dbReference type="EMBL" id="DAF47480.1"/>
    </source>
</evidence>
<sequence>MNKYEEAVRQLQKGIETYVDKKISETKFDKTYIGIITAITDNNTYSVNVKNVIYNNVPVAGNAVCKLNEIVKVLVPMNNFNNMFIINVNNDYVNNVNKPKINGVEIVGDLTSADLHIGDSSSISEFGGWVQTIGEFFSNKKGSKNVGMSPNKNRYALWAGETNGTNGLIDGCNAYFKLKQNGELSLHSDKVVEQQSIKKGSLFIDFTPEDKDDIFSAYYRKDIRLELISLPNSTAKRIYKDEVYKKIIDENGNEKTVFDPTVYFADMGNGYISRVYSQTYKDYEENPYVNPLDRENIKFDENNISGTKNNTVSAGYGAFTTYNTYNPDLVNSNLFLSNSSNLTVSFGLGTGADTTGDNSLTFYNCSSINDNEQTITFVCNRWSPVYWGYGIGLDWDSRETLKSGVTLKNNNLSENKYNCFILSNGEILPIPDDEDSENKTGHILYYVFRMDAAPCFIPDYDKTKYQTVFDLPNSLKGTIICLGNGTGTIPELENNLKDIEELQNLLNVKKIMYISRDEDLVLNSPKLKTKLSIINNFNENVDILNIKDKYNINIGRLNPLTKNLDYKNAIHFEEGFDSDNNWQRKIIIETDNLILRTKNGDIELGVATTNTSNTTEKNTI</sequence>
<proteinExistence type="predicted"/>
<accession>A0A8S5S989</accession>
<reference evidence="1" key="1">
    <citation type="journal article" date="2021" name="Proc. Natl. Acad. Sci. U.S.A.">
        <title>A Catalog of Tens of Thousands of Viruses from Human Metagenomes Reveals Hidden Associations with Chronic Diseases.</title>
        <authorList>
            <person name="Tisza M.J."/>
            <person name="Buck C.B."/>
        </authorList>
    </citation>
    <scope>NUCLEOTIDE SEQUENCE</scope>
    <source>
        <strain evidence="1">CtGns7</strain>
    </source>
</reference>
<dbReference type="EMBL" id="BK032555">
    <property type="protein sequence ID" value="DAF47480.1"/>
    <property type="molecule type" value="Genomic_DNA"/>
</dbReference>
<protein>
    <submittedName>
        <fullName evidence="1">Uncharacterized protein</fullName>
    </submittedName>
</protein>